<comment type="caution">
    <text evidence="1">The sequence shown here is derived from an EMBL/GenBank/DDBJ whole genome shotgun (WGS) entry which is preliminary data.</text>
</comment>
<dbReference type="HOGENOM" id="CLU_3254468_0_0_4"/>
<dbReference type="AlphaFoldDB" id="F2BAB8"/>
<accession>F2BAB8</accession>
<dbReference type="Proteomes" id="UP000004105">
    <property type="component" value="Unassembled WGS sequence"/>
</dbReference>
<dbReference type="EMBL" id="AFAY01000012">
    <property type="protein sequence ID" value="EGF11606.1"/>
    <property type="molecule type" value="Genomic_DNA"/>
</dbReference>
<name>F2BAB8_9NEIS</name>
<protein>
    <submittedName>
        <fullName evidence="1">Uncharacterized protein</fullName>
    </submittedName>
</protein>
<evidence type="ECO:0000313" key="1">
    <source>
        <dbReference type="EMBL" id="EGF11606.1"/>
    </source>
</evidence>
<gene>
    <name evidence="1" type="ORF">HMPREF9123_0722</name>
</gene>
<keyword evidence="2" id="KW-1185">Reference proteome</keyword>
<reference evidence="1 2" key="1">
    <citation type="submission" date="2011-02" db="EMBL/GenBank/DDBJ databases">
        <authorList>
            <person name="Muzny D."/>
            <person name="Qin X."/>
            <person name="Deng J."/>
            <person name="Jiang H."/>
            <person name="Liu Y."/>
            <person name="Qu J."/>
            <person name="Song X.-Z."/>
            <person name="Zhang L."/>
            <person name="Thornton R."/>
            <person name="Coyle M."/>
            <person name="Francisco L."/>
            <person name="Jackson L."/>
            <person name="Javaid M."/>
            <person name="Korchina V."/>
            <person name="Kovar C."/>
            <person name="Mata R."/>
            <person name="Mathew T."/>
            <person name="Ngo R."/>
            <person name="Nguyen L."/>
            <person name="Nguyen N."/>
            <person name="Okwuonu G."/>
            <person name="Ongeri F."/>
            <person name="Pham C."/>
            <person name="Simmons D."/>
            <person name="Wilczek-Boney K."/>
            <person name="Hale W."/>
            <person name="Jakkamsetti A."/>
            <person name="Pham P."/>
            <person name="Ruth R."/>
            <person name="San Lucas F."/>
            <person name="Warren J."/>
            <person name="Zhang J."/>
            <person name="Zhao Z."/>
            <person name="Zhou C."/>
            <person name="Zhu D."/>
            <person name="Lee S."/>
            <person name="Bess C."/>
            <person name="Blankenburg K."/>
            <person name="Forbes L."/>
            <person name="Fu Q."/>
            <person name="Gubbala S."/>
            <person name="Hirani K."/>
            <person name="Jayaseelan J.C."/>
            <person name="Lara F."/>
            <person name="Munidasa M."/>
            <person name="Palculict T."/>
            <person name="Patil S."/>
            <person name="Pu L.-L."/>
            <person name="Saada N."/>
            <person name="Tang L."/>
            <person name="Weissenberger G."/>
            <person name="Zhu Y."/>
            <person name="Hemphill L."/>
            <person name="Shang Y."/>
            <person name="Youmans B."/>
            <person name="Ayvaz T."/>
            <person name="Ross M."/>
            <person name="Santibanez J."/>
            <person name="Aqrawi P."/>
            <person name="Gross S."/>
            <person name="Joshi V."/>
            <person name="Fowler G."/>
            <person name="Nazareth L."/>
            <person name="Reid J."/>
            <person name="Worley K."/>
            <person name="Petrosino J."/>
            <person name="Highlander S."/>
            <person name="Gibbs R."/>
        </authorList>
    </citation>
    <scope>NUCLEOTIDE SEQUENCE [LARGE SCALE GENOMIC DNA]</scope>
    <source>
        <strain evidence="1 2">ATCC BAA-1200</strain>
    </source>
</reference>
<sequence>MRQKAAALSVIIAAFPFPGLPAATDLVFGKRRGRLKSRFLFD</sequence>
<proteinExistence type="predicted"/>
<organism evidence="1 2">
    <name type="scientific">Neisseria bacilliformis ATCC BAA-1200</name>
    <dbReference type="NCBI Taxonomy" id="888742"/>
    <lineage>
        <taxon>Bacteria</taxon>
        <taxon>Pseudomonadati</taxon>
        <taxon>Pseudomonadota</taxon>
        <taxon>Betaproteobacteria</taxon>
        <taxon>Neisseriales</taxon>
        <taxon>Neisseriaceae</taxon>
        <taxon>Neisseria</taxon>
    </lineage>
</organism>
<evidence type="ECO:0000313" key="2">
    <source>
        <dbReference type="Proteomes" id="UP000004105"/>
    </source>
</evidence>